<comment type="similarity">
    <text evidence="1">Belongs to the AHA1 family.</text>
</comment>
<proteinExistence type="inferred from homology"/>
<name>A0AAE6JDK1_9SPHI</name>
<dbReference type="AlphaFoldDB" id="A0AAE6JDK1"/>
<gene>
    <name evidence="3" type="ORF">DIU31_007750</name>
    <name evidence="4" type="ORF">J3L21_19915</name>
</gene>
<accession>A0AAE6JDK1</accession>
<dbReference type="RefSeq" id="WP_112652983.1">
    <property type="nucleotide sequence ID" value="NZ_CP043451.1"/>
</dbReference>
<dbReference type="SUPFAM" id="SSF55961">
    <property type="entry name" value="Bet v1-like"/>
    <property type="match status" value="1"/>
</dbReference>
<dbReference type="EMBL" id="CP043451">
    <property type="protein sequence ID" value="QEM03421.1"/>
    <property type="molecule type" value="Genomic_DNA"/>
</dbReference>
<organism evidence="3 5">
    <name type="scientific">Mucilaginibacter rubeus</name>
    <dbReference type="NCBI Taxonomy" id="2027860"/>
    <lineage>
        <taxon>Bacteria</taxon>
        <taxon>Pseudomonadati</taxon>
        <taxon>Bacteroidota</taxon>
        <taxon>Sphingobacteriia</taxon>
        <taxon>Sphingobacteriales</taxon>
        <taxon>Sphingobacteriaceae</taxon>
        <taxon>Mucilaginibacter</taxon>
    </lineage>
</organism>
<protein>
    <submittedName>
        <fullName evidence="3">SRPBCC family protein</fullName>
    </submittedName>
</protein>
<evidence type="ECO:0000313" key="3">
    <source>
        <dbReference type="EMBL" id="QEM03421.1"/>
    </source>
</evidence>
<dbReference type="Proteomes" id="UP000250557">
    <property type="component" value="Chromosome"/>
</dbReference>
<evidence type="ECO:0000313" key="4">
    <source>
        <dbReference type="EMBL" id="QTE47818.1"/>
    </source>
</evidence>
<dbReference type="Gene3D" id="3.30.530.20">
    <property type="match status" value="1"/>
</dbReference>
<reference evidence="3 5" key="1">
    <citation type="submission" date="2019-08" db="EMBL/GenBank/DDBJ databases">
        <title>Comparative genome analysis confer to the adaptation heavy metal polluted environment.</title>
        <authorList>
            <person name="Li Y."/>
        </authorList>
    </citation>
    <scope>NUCLEOTIDE SEQUENCE [LARGE SCALE GENOMIC DNA]</scope>
    <source>
        <strain evidence="3 5">P2</strain>
    </source>
</reference>
<dbReference type="InterPro" id="IPR023393">
    <property type="entry name" value="START-like_dom_sf"/>
</dbReference>
<evidence type="ECO:0000259" key="2">
    <source>
        <dbReference type="Pfam" id="PF08327"/>
    </source>
</evidence>
<reference evidence="4 6" key="2">
    <citation type="submission" date="2021-03" db="EMBL/GenBank/DDBJ databases">
        <title>Mucilaginibacter strains isolated from gold and copper mining confer multi heavy-metal resistance.</title>
        <authorList>
            <person name="Li Y."/>
        </authorList>
    </citation>
    <scope>NUCLEOTIDE SEQUENCE [LARGE SCALE GENOMIC DNA]</scope>
    <source>
        <strain evidence="4 6">P2-4</strain>
    </source>
</reference>
<evidence type="ECO:0000313" key="6">
    <source>
        <dbReference type="Proteomes" id="UP000663940"/>
    </source>
</evidence>
<evidence type="ECO:0000313" key="5">
    <source>
        <dbReference type="Proteomes" id="UP000250557"/>
    </source>
</evidence>
<dbReference type="Proteomes" id="UP000663940">
    <property type="component" value="Chromosome"/>
</dbReference>
<dbReference type="Pfam" id="PF08327">
    <property type="entry name" value="AHSA1"/>
    <property type="match status" value="1"/>
</dbReference>
<keyword evidence="6" id="KW-1185">Reference proteome</keyword>
<dbReference type="InterPro" id="IPR013538">
    <property type="entry name" value="ASHA1/2-like_C"/>
</dbReference>
<evidence type="ECO:0000256" key="1">
    <source>
        <dbReference type="ARBA" id="ARBA00006817"/>
    </source>
</evidence>
<sequence>MITTKNQTEIKAEPGKQELFITREFEAPRELVFRAFTDPELIVRWLGPRELKMRIDQFDCRSGGAYRYIHTDPAGNDYGFHGVIHDVTAPERIIQTFEFEGLPESGHVTLETTRFEALPGNRTKVTVQSVFQSVADRDGMLQSGMERGVNDSHWRLDELFEAGEIK</sequence>
<dbReference type="CDD" id="cd07826">
    <property type="entry name" value="SRPBCC_CalC_Aha1-like_9"/>
    <property type="match status" value="1"/>
</dbReference>
<dbReference type="EMBL" id="CP071880">
    <property type="protein sequence ID" value="QTE47818.1"/>
    <property type="molecule type" value="Genomic_DNA"/>
</dbReference>
<feature type="domain" description="Activator of Hsp90 ATPase homologue 1/2-like C-terminal" evidence="2">
    <location>
        <begin position="27"/>
        <end position="161"/>
    </location>
</feature>